<dbReference type="Gene3D" id="3.40.50.300">
    <property type="entry name" value="P-loop containing nucleotide triphosphate hydrolases"/>
    <property type="match status" value="1"/>
</dbReference>
<evidence type="ECO:0000313" key="12">
    <source>
        <dbReference type="EMBL" id="CAB4686419.1"/>
    </source>
</evidence>
<dbReference type="InterPro" id="IPR027417">
    <property type="entry name" value="P-loop_NTPase"/>
</dbReference>
<evidence type="ECO:0000256" key="5">
    <source>
        <dbReference type="ARBA" id="ARBA00022741"/>
    </source>
</evidence>
<evidence type="ECO:0000256" key="6">
    <source>
        <dbReference type="ARBA" id="ARBA00022801"/>
    </source>
</evidence>
<feature type="domain" description="CP-type G" evidence="11">
    <location>
        <begin position="88"/>
        <end position="248"/>
    </location>
</feature>
<organism evidence="12">
    <name type="scientific">freshwater metagenome</name>
    <dbReference type="NCBI Taxonomy" id="449393"/>
    <lineage>
        <taxon>unclassified sequences</taxon>
        <taxon>metagenomes</taxon>
        <taxon>ecological metagenomes</taxon>
    </lineage>
</organism>
<feature type="domain" description="EngC GTPase" evidence="10">
    <location>
        <begin position="99"/>
        <end position="246"/>
    </location>
</feature>
<reference evidence="12" key="1">
    <citation type="submission" date="2020-05" db="EMBL/GenBank/DDBJ databases">
        <authorList>
            <person name="Chiriac C."/>
            <person name="Salcher M."/>
            <person name="Ghai R."/>
            <person name="Kavagutti S V."/>
        </authorList>
    </citation>
    <scope>NUCLEOTIDE SEQUENCE</scope>
</reference>
<dbReference type="PANTHER" id="PTHR32120:SF10">
    <property type="entry name" value="SMALL RIBOSOMAL SUBUNIT BIOGENESIS GTPASE RSGA"/>
    <property type="match status" value="1"/>
</dbReference>
<dbReference type="InterPro" id="IPR010914">
    <property type="entry name" value="RsgA_GTPase_dom"/>
</dbReference>
<keyword evidence="8" id="KW-0694">RNA-binding</keyword>
<dbReference type="PROSITE" id="PS51721">
    <property type="entry name" value="G_CP"/>
    <property type="match status" value="1"/>
</dbReference>
<proteinExistence type="inferred from homology"/>
<evidence type="ECO:0000256" key="8">
    <source>
        <dbReference type="ARBA" id="ARBA00022884"/>
    </source>
</evidence>
<gene>
    <name evidence="12" type="ORF">UFOPK2399_00376</name>
</gene>
<dbReference type="EMBL" id="CAEZXP010000001">
    <property type="protein sequence ID" value="CAB4686419.1"/>
    <property type="molecule type" value="Genomic_DNA"/>
</dbReference>
<protein>
    <submittedName>
        <fullName evidence="12">Unannotated protein</fullName>
    </submittedName>
</protein>
<dbReference type="PROSITE" id="PS50936">
    <property type="entry name" value="ENGC_GTPASE"/>
    <property type="match status" value="1"/>
</dbReference>
<dbReference type="SUPFAM" id="SSF52540">
    <property type="entry name" value="P-loop containing nucleoside triphosphate hydrolases"/>
    <property type="match status" value="1"/>
</dbReference>
<keyword evidence="6" id="KW-0378">Hydrolase</keyword>
<name>A0A6J6NJ75_9ZZZZ</name>
<dbReference type="AlphaFoldDB" id="A0A6J6NJ75"/>
<keyword evidence="4" id="KW-0699">rRNA-binding</keyword>
<dbReference type="NCBIfam" id="TIGR00157">
    <property type="entry name" value="ribosome small subunit-dependent GTPase A"/>
    <property type="match status" value="1"/>
</dbReference>
<dbReference type="GO" id="GO:0003924">
    <property type="term" value="F:GTPase activity"/>
    <property type="evidence" value="ECO:0007669"/>
    <property type="project" value="InterPro"/>
</dbReference>
<accession>A0A6J6NJ75</accession>
<evidence type="ECO:0000259" key="10">
    <source>
        <dbReference type="PROSITE" id="PS50936"/>
    </source>
</evidence>
<keyword evidence="2" id="KW-0690">Ribosome biogenesis</keyword>
<dbReference type="HAMAP" id="MF_01820">
    <property type="entry name" value="GTPase_RsgA"/>
    <property type="match status" value="1"/>
</dbReference>
<evidence type="ECO:0000256" key="9">
    <source>
        <dbReference type="ARBA" id="ARBA00023134"/>
    </source>
</evidence>
<evidence type="ECO:0000256" key="1">
    <source>
        <dbReference type="ARBA" id="ARBA00022490"/>
    </source>
</evidence>
<keyword evidence="5" id="KW-0547">Nucleotide-binding</keyword>
<dbReference type="GO" id="GO:0019843">
    <property type="term" value="F:rRNA binding"/>
    <property type="evidence" value="ECO:0007669"/>
    <property type="project" value="UniProtKB-KW"/>
</dbReference>
<evidence type="ECO:0000256" key="2">
    <source>
        <dbReference type="ARBA" id="ARBA00022517"/>
    </source>
</evidence>
<evidence type="ECO:0000256" key="7">
    <source>
        <dbReference type="ARBA" id="ARBA00022833"/>
    </source>
</evidence>
<dbReference type="InterPro" id="IPR030378">
    <property type="entry name" value="G_CP_dom"/>
</dbReference>
<keyword evidence="3" id="KW-0479">Metal-binding</keyword>
<dbReference type="GO" id="GO:0005525">
    <property type="term" value="F:GTP binding"/>
    <property type="evidence" value="ECO:0007669"/>
    <property type="project" value="UniProtKB-KW"/>
</dbReference>
<dbReference type="Gene3D" id="1.10.40.50">
    <property type="entry name" value="Probable gtpase engc, domain 3"/>
    <property type="match status" value="1"/>
</dbReference>
<dbReference type="InterPro" id="IPR004881">
    <property type="entry name" value="Ribosome_biogen_GTPase_RsgA"/>
</dbReference>
<dbReference type="GO" id="GO:0046872">
    <property type="term" value="F:metal ion binding"/>
    <property type="evidence" value="ECO:0007669"/>
    <property type="project" value="UniProtKB-KW"/>
</dbReference>
<dbReference type="CDD" id="cd01854">
    <property type="entry name" value="YjeQ_EngC"/>
    <property type="match status" value="1"/>
</dbReference>
<evidence type="ECO:0000256" key="4">
    <source>
        <dbReference type="ARBA" id="ARBA00022730"/>
    </source>
</evidence>
<keyword evidence="1" id="KW-0963">Cytoplasm</keyword>
<keyword evidence="7" id="KW-0862">Zinc</keyword>
<dbReference type="Pfam" id="PF03193">
    <property type="entry name" value="RsgA_GTPase"/>
    <property type="match status" value="1"/>
</dbReference>
<evidence type="ECO:0000256" key="3">
    <source>
        <dbReference type="ARBA" id="ARBA00022723"/>
    </source>
</evidence>
<dbReference type="PANTHER" id="PTHR32120">
    <property type="entry name" value="SMALL RIBOSOMAL SUBUNIT BIOGENESIS GTPASE RSGA"/>
    <property type="match status" value="1"/>
</dbReference>
<keyword evidence="9" id="KW-0342">GTP-binding</keyword>
<evidence type="ECO:0000259" key="11">
    <source>
        <dbReference type="PROSITE" id="PS51721"/>
    </source>
</evidence>
<sequence>MPKFDLATLGWDADLASHLTANLQPARVVAGHRGEVDVATEDGRIRVAVPRRFARDGQDVAVGDWVGLATGAVQEVLPRRSALIRHAAGKATRAQVVAANVDIVFVVTSVGPDLDLRRLERYLVTIWESGARPELILSKIDRVDDATAFAREVATVAPDVPVHTVSAVTGEGCDAVLARITRGTTAVLVGSSGVGKSTLLNRFAGADVMSTGEVRLDDDEGRHTTTHRELILLPNGGILIDTPGIRELQLWSAEEGLEAAFSDIESLVATCRFSDCSHESEPGCAVQAAIADGTLTEQRYASWRKLQAELQVIAARQDALVARDEKRKWKLLSADEKTRTRNR</sequence>
<dbReference type="GO" id="GO:0042254">
    <property type="term" value="P:ribosome biogenesis"/>
    <property type="evidence" value="ECO:0007669"/>
    <property type="project" value="UniProtKB-KW"/>
</dbReference>